<comment type="caution">
    <text evidence="2">The sequence shown here is derived from an EMBL/GenBank/DDBJ whole genome shotgun (WGS) entry which is preliminary data.</text>
</comment>
<name>A0AAV4P029_CAEEX</name>
<dbReference type="EMBL" id="BPLR01021468">
    <property type="protein sequence ID" value="GIX90004.1"/>
    <property type="molecule type" value="Genomic_DNA"/>
</dbReference>
<protein>
    <submittedName>
        <fullName evidence="2">Uncharacterized protein</fullName>
    </submittedName>
</protein>
<gene>
    <name evidence="2" type="ORF">CEXT_156981</name>
</gene>
<proteinExistence type="predicted"/>
<evidence type="ECO:0000313" key="3">
    <source>
        <dbReference type="Proteomes" id="UP001054945"/>
    </source>
</evidence>
<reference evidence="2 3" key="1">
    <citation type="submission" date="2021-06" db="EMBL/GenBank/DDBJ databases">
        <title>Caerostris extrusa draft genome.</title>
        <authorList>
            <person name="Kono N."/>
            <person name="Arakawa K."/>
        </authorList>
    </citation>
    <scope>NUCLEOTIDE SEQUENCE [LARGE SCALE GENOMIC DNA]</scope>
</reference>
<evidence type="ECO:0000313" key="2">
    <source>
        <dbReference type="EMBL" id="GIX90004.1"/>
    </source>
</evidence>
<feature type="compositionally biased region" description="Polar residues" evidence="1">
    <location>
        <begin position="1"/>
        <end position="16"/>
    </location>
</feature>
<feature type="region of interest" description="Disordered" evidence="1">
    <location>
        <begin position="1"/>
        <end position="37"/>
    </location>
</feature>
<evidence type="ECO:0000256" key="1">
    <source>
        <dbReference type="SAM" id="MobiDB-lite"/>
    </source>
</evidence>
<sequence length="75" mass="8653">MRNHGNQTAKSANQRAQKGGNRAKATSSRLSDDFRSGKRDFANCRTWAFFTALREKTFSSSDLIFRAYKKFEKKQ</sequence>
<dbReference type="Proteomes" id="UP001054945">
    <property type="component" value="Unassembled WGS sequence"/>
</dbReference>
<organism evidence="2 3">
    <name type="scientific">Caerostris extrusa</name>
    <name type="common">Bark spider</name>
    <name type="synonym">Caerostris bankana</name>
    <dbReference type="NCBI Taxonomy" id="172846"/>
    <lineage>
        <taxon>Eukaryota</taxon>
        <taxon>Metazoa</taxon>
        <taxon>Ecdysozoa</taxon>
        <taxon>Arthropoda</taxon>
        <taxon>Chelicerata</taxon>
        <taxon>Arachnida</taxon>
        <taxon>Araneae</taxon>
        <taxon>Araneomorphae</taxon>
        <taxon>Entelegynae</taxon>
        <taxon>Araneoidea</taxon>
        <taxon>Araneidae</taxon>
        <taxon>Caerostris</taxon>
    </lineage>
</organism>
<accession>A0AAV4P029</accession>
<keyword evidence="3" id="KW-1185">Reference proteome</keyword>
<dbReference type="AlphaFoldDB" id="A0AAV4P029"/>